<feature type="transmembrane region" description="Helical" evidence="1">
    <location>
        <begin position="47"/>
        <end position="66"/>
    </location>
</feature>
<dbReference type="EMBL" id="FCOX02000004">
    <property type="protein sequence ID" value="SAK53749.1"/>
    <property type="molecule type" value="Genomic_DNA"/>
</dbReference>
<gene>
    <name evidence="3" type="ORF">AWB78_01356</name>
</gene>
<dbReference type="GO" id="GO:0000271">
    <property type="term" value="P:polysaccharide biosynthetic process"/>
    <property type="evidence" value="ECO:0007669"/>
    <property type="project" value="TreeGrafter"/>
</dbReference>
<keyword evidence="3" id="KW-0012">Acyltransferase</keyword>
<name>A0A158A7Q6_9BURK</name>
<evidence type="ECO:0000313" key="4">
    <source>
        <dbReference type="Proteomes" id="UP000071859"/>
    </source>
</evidence>
<dbReference type="RefSeq" id="WP_074173398.1">
    <property type="nucleotide sequence ID" value="NZ_FCOX02000004.1"/>
</dbReference>
<protein>
    <submittedName>
        <fullName evidence="3">Acyltransferase family protein</fullName>
    </submittedName>
</protein>
<comment type="caution">
    <text evidence="3">The sequence shown here is derived from an EMBL/GenBank/DDBJ whole genome shotgun (WGS) entry which is preliminary data.</text>
</comment>
<feature type="transmembrane region" description="Helical" evidence="1">
    <location>
        <begin position="294"/>
        <end position="312"/>
    </location>
</feature>
<dbReference type="Pfam" id="PF01757">
    <property type="entry name" value="Acyl_transf_3"/>
    <property type="match status" value="1"/>
</dbReference>
<feature type="transmembrane region" description="Helical" evidence="1">
    <location>
        <begin position="265"/>
        <end position="282"/>
    </location>
</feature>
<sequence length="411" mass="45570">MNKTEIPSLTGLRFIAASSIVINHLWPVIMKLSPGVPLADPFHQCSFLGMSLFFVLSGFIIHYNYSGMMSSARGLYAFAVARFSRLYPLFFALAAFDVVGGNFFLYAPDSYRLEYLQALAYLLAGVQSWVYGFVGNTPIVFAFHYTYVAWSISTEFFLYLTYPVICLAMLRVRAPRSAVVNALIIGAVAAVALSWLKQHTAFIDHVGSLLGVVENPKAAPQTLFSDWFNYIAPYPRVLEFLTGVALAHAHMLLSRHCVSAKEFRVARFALSIAVLDIALFVLRNEIGAPRLSEVVGMIGLLPSIALVIFYCARYGVRHLSYGPLVALGEASYSMYLLHMIVIEKMAPGDFVPATPENIAIFIGRTTIILGAIVVLSLGTHRYFEQPARRFLRKLLSTGVAPNSLADRPRFR</sequence>
<keyword evidence="1" id="KW-1133">Transmembrane helix</keyword>
<proteinExistence type="predicted"/>
<keyword evidence="1" id="KW-0472">Membrane</keyword>
<dbReference type="OrthoDB" id="9814807at2"/>
<dbReference type="PANTHER" id="PTHR23028:SF53">
    <property type="entry name" value="ACYL_TRANSF_3 DOMAIN-CONTAINING PROTEIN"/>
    <property type="match status" value="1"/>
</dbReference>
<feature type="transmembrane region" description="Helical" evidence="1">
    <location>
        <begin position="86"/>
        <end position="107"/>
    </location>
</feature>
<feature type="transmembrane region" description="Helical" evidence="1">
    <location>
        <begin position="324"/>
        <end position="341"/>
    </location>
</feature>
<dbReference type="InterPro" id="IPR002656">
    <property type="entry name" value="Acyl_transf_3_dom"/>
</dbReference>
<dbReference type="InterPro" id="IPR050879">
    <property type="entry name" value="Acyltransferase_3"/>
</dbReference>
<accession>A0A158A7Q6</accession>
<feature type="transmembrane region" description="Helical" evidence="1">
    <location>
        <begin position="177"/>
        <end position="196"/>
    </location>
</feature>
<feature type="transmembrane region" description="Helical" evidence="1">
    <location>
        <begin position="361"/>
        <end position="383"/>
    </location>
</feature>
<organism evidence="3 4">
    <name type="scientific">Caballeronia calidae</name>
    <dbReference type="NCBI Taxonomy" id="1777139"/>
    <lineage>
        <taxon>Bacteria</taxon>
        <taxon>Pseudomonadati</taxon>
        <taxon>Pseudomonadota</taxon>
        <taxon>Betaproteobacteria</taxon>
        <taxon>Burkholderiales</taxon>
        <taxon>Burkholderiaceae</taxon>
        <taxon>Caballeronia</taxon>
    </lineage>
</organism>
<feature type="domain" description="Acyltransferase 3" evidence="2">
    <location>
        <begin position="7"/>
        <end position="376"/>
    </location>
</feature>
<dbReference type="AlphaFoldDB" id="A0A158A7Q6"/>
<keyword evidence="1" id="KW-0812">Transmembrane</keyword>
<keyword evidence="3" id="KW-0808">Transferase</keyword>
<dbReference type="GO" id="GO:0016020">
    <property type="term" value="C:membrane"/>
    <property type="evidence" value="ECO:0007669"/>
    <property type="project" value="TreeGrafter"/>
</dbReference>
<reference evidence="3" key="1">
    <citation type="submission" date="2016-01" db="EMBL/GenBank/DDBJ databases">
        <authorList>
            <person name="Peeters C."/>
        </authorList>
    </citation>
    <scope>NUCLEOTIDE SEQUENCE</scope>
    <source>
        <strain evidence="3">LMG 29321</strain>
    </source>
</reference>
<dbReference type="GO" id="GO:0016747">
    <property type="term" value="F:acyltransferase activity, transferring groups other than amino-acyl groups"/>
    <property type="evidence" value="ECO:0007669"/>
    <property type="project" value="InterPro"/>
</dbReference>
<feature type="transmembrane region" description="Helical" evidence="1">
    <location>
        <begin position="6"/>
        <end position="26"/>
    </location>
</feature>
<evidence type="ECO:0000313" key="3">
    <source>
        <dbReference type="EMBL" id="SAK53749.1"/>
    </source>
</evidence>
<dbReference type="Proteomes" id="UP000071859">
    <property type="component" value="Unassembled WGS sequence"/>
</dbReference>
<feature type="transmembrane region" description="Helical" evidence="1">
    <location>
        <begin position="119"/>
        <end position="141"/>
    </location>
</feature>
<evidence type="ECO:0000259" key="2">
    <source>
        <dbReference type="Pfam" id="PF01757"/>
    </source>
</evidence>
<feature type="transmembrane region" description="Helical" evidence="1">
    <location>
        <begin position="147"/>
        <end position="170"/>
    </location>
</feature>
<keyword evidence="4" id="KW-1185">Reference proteome</keyword>
<dbReference type="PANTHER" id="PTHR23028">
    <property type="entry name" value="ACETYLTRANSFERASE"/>
    <property type="match status" value="1"/>
</dbReference>
<evidence type="ECO:0000256" key="1">
    <source>
        <dbReference type="SAM" id="Phobius"/>
    </source>
</evidence>